<evidence type="ECO:0000256" key="1">
    <source>
        <dbReference type="ARBA" id="ARBA00001974"/>
    </source>
</evidence>
<name>A0A0B2A8Y6_9MICO</name>
<dbReference type="InterPro" id="IPR036318">
    <property type="entry name" value="FAD-bd_PCMH-like_sf"/>
</dbReference>
<dbReference type="GO" id="GO:0016491">
    <property type="term" value="F:oxidoreductase activity"/>
    <property type="evidence" value="ECO:0007669"/>
    <property type="project" value="UniProtKB-KW"/>
</dbReference>
<feature type="domain" description="FAD-binding PCMH-type" evidence="6">
    <location>
        <begin position="41"/>
        <end position="211"/>
    </location>
</feature>
<dbReference type="AlphaFoldDB" id="A0A0B2A8Y6"/>
<dbReference type="EMBL" id="JTDK01000007">
    <property type="protein sequence ID" value="KHK98002.1"/>
    <property type="molecule type" value="Genomic_DNA"/>
</dbReference>
<dbReference type="STRING" id="1348253.LK09_09195"/>
<comment type="caution">
    <text evidence="7">The sequence shown here is derived from an EMBL/GenBank/DDBJ whole genome shotgun (WGS) entry which is preliminary data.</text>
</comment>
<dbReference type="InterPro" id="IPR016167">
    <property type="entry name" value="FAD-bd_PCMH_sub1"/>
</dbReference>
<dbReference type="RefSeq" id="WP_039398545.1">
    <property type="nucleotide sequence ID" value="NZ_JTDK01000007.1"/>
</dbReference>
<dbReference type="GO" id="GO:0071949">
    <property type="term" value="F:FAD binding"/>
    <property type="evidence" value="ECO:0007669"/>
    <property type="project" value="InterPro"/>
</dbReference>
<dbReference type="InterPro" id="IPR012951">
    <property type="entry name" value="BBE"/>
</dbReference>
<dbReference type="Gene3D" id="3.40.462.20">
    <property type="match status" value="1"/>
</dbReference>
<protein>
    <recommendedName>
        <fullName evidence="6">FAD-binding PCMH-type domain-containing protein</fullName>
    </recommendedName>
</protein>
<evidence type="ECO:0000313" key="8">
    <source>
        <dbReference type="Proteomes" id="UP000031030"/>
    </source>
</evidence>
<accession>A0A0B2A8Y6</accession>
<keyword evidence="4" id="KW-0274">FAD</keyword>
<keyword evidence="5" id="KW-0560">Oxidoreductase</keyword>
<comment type="cofactor">
    <cofactor evidence="1">
        <name>FAD</name>
        <dbReference type="ChEBI" id="CHEBI:57692"/>
    </cofactor>
</comment>
<dbReference type="Pfam" id="PF01565">
    <property type="entry name" value="FAD_binding_4"/>
    <property type="match status" value="1"/>
</dbReference>
<dbReference type="SUPFAM" id="SSF56176">
    <property type="entry name" value="FAD-binding/transporter-associated domain-like"/>
    <property type="match status" value="1"/>
</dbReference>
<dbReference type="InterPro" id="IPR006094">
    <property type="entry name" value="Oxid_FAD_bind_N"/>
</dbReference>
<dbReference type="InterPro" id="IPR016169">
    <property type="entry name" value="FAD-bd_PCMH_sub2"/>
</dbReference>
<keyword evidence="8" id="KW-1185">Reference proteome</keyword>
<dbReference type="PROSITE" id="PS51387">
    <property type="entry name" value="FAD_PCMH"/>
    <property type="match status" value="1"/>
</dbReference>
<dbReference type="OrthoDB" id="9775082at2"/>
<evidence type="ECO:0000259" key="6">
    <source>
        <dbReference type="PROSITE" id="PS51387"/>
    </source>
</evidence>
<dbReference type="Gene3D" id="3.30.43.10">
    <property type="entry name" value="Uridine Diphospho-n-acetylenolpyruvylglucosamine Reductase, domain 2"/>
    <property type="match status" value="1"/>
</dbReference>
<dbReference type="Proteomes" id="UP000031030">
    <property type="component" value="Unassembled WGS sequence"/>
</dbReference>
<dbReference type="Gene3D" id="3.30.465.10">
    <property type="match status" value="1"/>
</dbReference>
<evidence type="ECO:0000256" key="4">
    <source>
        <dbReference type="ARBA" id="ARBA00022827"/>
    </source>
</evidence>
<dbReference type="PANTHER" id="PTHR42973">
    <property type="entry name" value="BINDING OXIDOREDUCTASE, PUTATIVE (AFU_ORTHOLOGUE AFUA_1G17690)-RELATED"/>
    <property type="match status" value="1"/>
</dbReference>
<proteinExistence type="inferred from homology"/>
<reference evidence="7 8" key="1">
    <citation type="submission" date="2014-11" db="EMBL/GenBank/DDBJ databases">
        <title>Genome sequence of Microbacterium mangrovi MUSC 115(T).</title>
        <authorList>
            <person name="Lee L.-H."/>
        </authorList>
    </citation>
    <scope>NUCLEOTIDE SEQUENCE [LARGE SCALE GENOMIC DNA]</scope>
    <source>
        <strain evidence="7 8">MUSC 115</strain>
    </source>
</reference>
<dbReference type="InterPro" id="IPR016166">
    <property type="entry name" value="FAD-bd_PCMH"/>
</dbReference>
<dbReference type="Pfam" id="PF08031">
    <property type="entry name" value="BBE"/>
    <property type="match status" value="1"/>
</dbReference>
<organism evidence="7 8">
    <name type="scientific">Microbacterium mangrovi</name>
    <dbReference type="NCBI Taxonomy" id="1348253"/>
    <lineage>
        <taxon>Bacteria</taxon>
        <taxon>Bacillati</taxon>
        <taxon>Actinomycetota</taxon>
        <taxon>Actinomycetes</taxon>
        <taxon>Micrococcales</taxon>
        <taxon>Microbacteriaceae</taxon>
        <taxon>Microbacterium</taxon>
    </lineage>
</organism>
<sequence length="484" mass="53144">MNDTTTVITDLTALVDAVECDVVLPGQPGYESLRRVWNADIDQHPSAIVRCRTAEDAAAALRWCLAAGASLTVRGGGHNLAGTAVSDGCVMIDTSLMRDVSVDIEQRTLTVGAGCRWGDVDRAAEPYDIALPAGVVSHTGVAGLTLGGGQGYLSRMFGSTVDFLREVELVTADGVIRRVNADNEPDLFWALKGAGHNFGIATQFVFDYVDLPGLATVRLALYPAEYRKEILQRFRDDAPAMPDNVGTFVRLYRAPAYWSQLPREHRGTPVISVATVTYGDPALEPALSAPMFEIGTPIYESVRSIPHVTLQHATDDEFRYGISHYWRHVAFRDLPDELLDIAIEYSDAYPGRSLNSSAFISHQVMCPFELIAGKVTPRDHSNDSTTDIHSRWSGNIGADWEYSDERPELVSWVKRFSAAVSEWEHGTYINFASEHGDAESARDIYGAKFDRLARTKAQYDPQNVFDHGLVDLALANSGTDWAGE</sequence>
<comment type="similarity">
    <text evidence="2">Belongs to the oxygen-dependent FAD-linked oxidoreductase family.</text>
</comment>
<dbReference type="PANTHER" id="PTHR42973:SF39">
    <property type="entry name" value="FAD-BINDING PCMH-TYPE DOMAIN-CONTAINING PROTEIN"/>
    <property type="match status" value="1"/>
</dbReference>
<evidence type="ECO:0000256" key="3">
    <source>
        <dbReference type="ARBA" id="ARBA00022630"/>
    </source>
</evidence>
<evidence type="ECO:0000256" key="5">
    <source>
        <dbReference type="ARBA" id="ARBA00023002"/>
    </source>
</evidence>
<evidence type="ECO:0000313" key="7">
    <source>
        <dbReference type="EMBL" id="KHK98002.1"/>
    </source>
</evidence>
<gene>
    <name evidence="7" type="ORF">LK09_09195</name>
</gene>
<dbReference type="InterPro" id="IPR050416">
    <property type="entry name" value="FAD-linked_Oxidoreductase"/>
</dbReference>
<keyword evidence="3" id="KW-0285">Flavoprotein</keyword>
<evidence type="ECO:0000256" key="2">
    <source>
        <dbReference type="ARBA" id="ARBA00005466"/>
    </source>
</evidence>